<organism evidence="2 3">
    <name type="scientific">blood disease bacterium A2-HR MARDI</name>
    <dbReference type="NCBI Taxonomy" id="1944648"/>
    <lineage>
        <taxon>Bacteria</taxon>
        <taxon>Pseudomonadati</taxon>
        <taxon>Pseudomonadota</taxon>
        <taxon>Betaproteobacteria</taxon>
        <taxon>Burkholderiales</taxon>
        <taxon>Burkholderiaceae</taxon>
        <taxon>Ralstonia</taxon>
        <taxon>Ralstonia solanacearum species complex</taxon>
    </lineage>
</organism>
<dbReference type="AlphaFoldDB" id="A0A1U9VIW4"/>
<accession>A0A1U9VIW4</accession>
<evidence type="ECO:0000313" key="3">
    <source>
        <dbReference type="Proteomes" id="UP000189628"/>
    </source>
</evidence>
<evidence type="ECO:0000313" key="2">
    <source>
        <dbReference type="EMBL" id="AQW30516.1"/>
    </source>
</evidence>
<evidence type="ECO:0000256" key="1">
    <source>
        <dbReference type="SAM" id="MobiDB-lite"/>
    </source>
</evidence>
<proteinExistence type="predicted"/>
<dbReference type="Proteomes" id="UP000189628">
    <property type="component" value="Chromosome"/>
</dbReference>
<sequence>MPLPDVCCPNCRVRMSLDVLLADDGVREMLLALVDVHPAGDTFVKPLLRYIGLFGPKKTQLSSGRMANLIRELEPELRAAQVKRDGIVYAAPTDVWAAAFSYAVDQANLGRLELPLKSHGWLRSVIAGQVARAAHQAESAQEAQRRGVAGTGTPQARFQSTTTTTGPAAVSAQLAPKTEMPKHVRDAVNNMKRGHQP</sequence>
<gene>
    <name evidence="2" type="ORF">B0B51_11455</name>
</gene>
<feature type="region of interest" description="Disordered" evidence="1">
    <location>
        <begin position="137"/>
        <end position="183"/>
    </location>
</feature>
<name>A0A1U9VIW4_9RALS</name>
<dbReference type="EMBL" id="CP019911">
    <property type="protein sequence ID" value="AQW30516.1"/>
    <property type="molecule type" value="Genomic_DNA"/>
</dbReference>
<protein>
    <submittedName>
        <fullName evidence="2">Uncharacterized protein</fullName>
    </submittedName>
</protein>
<feature type="compositionally biased region" description="Polar residues" evidence="1">
    <location>
        <begin position="152"/>
        <end position="166"/>
    </location>
</feature>
<reference evidence="2 3" key="1">
    <citation type="submission" date="2017-02" db="EMBL/GenBank/DDBJ databases">
        <title>Blood Disease Bacterium A2-HR MARDI.</title>
        <authorList>
            <person name="Badrun R."/>
            <person name="Abu Bakar N."/>
            <person name="Laboh R."/>
        </authorList>
    </citation>
    <scope>NUCLEOTIDE SEQUENCE [LARGE SCALE GENOMIC DNA]</scope>
    <source>
        <strain evidence="2 3">A2-HR MARDI</strain>
    </source>
</reference>